<accession>A2E033</accession>
<gene>
    <name evidence="2" type="ORF">TVAG_490900</name>
</gene>
<dbReference type="Proteomes" id="UP000001542">
    <property type="component" value="Unassembled WGS sequence"/>
</dbReference>
<dbReference type="KEGG" id="tva:75645196"/>
<reference evidence="2" key="1">
    <citation type="submission" date="2006-10" db="EMBL/GenBank/DDBJ databases">
        <authorList>
            <person name="Amadeo P."/>
            <person name="Zhao Q."/>
            <person name="Wortman J."/>
            <person name="Fraser-Liggett C."/>
            <person name="Carlton J."/>
        </authorList>
    </citation>
    <scope>NUCLEOTIDE SEQUENCE</scope>
    <source>
        <strain evidence="2">G3</strain>
    </source>
</reference>
<feature type="coiled-coil region" evidence="1">
    <location>
        <begin position="158"/>
        <end position="192"/>
    </location>
</feature>
<sequence length="199" mass="22762">MLAEQLAQPPKQPRIVRLHKKMGELKKDNTHAYHDETYDGDVLKLEQECAEKRTEITSLADTDAAAVVSEFEDECLELYLEINRLKKIQQQPLDESTSIASKIAKTRFDDILQPFATTDKKINDLKDHIERQEIIITNLASAQSPGDVEIATLYQDTLEDIDNTIEIQKKEIEDLQAKLNKIRSIQENLVNELTDLMLS</sequence>
<evidence type="ECO:0000256" key="1">
    <source>
        <dbReference type="SAM" id="Coils"/>
    </source>
</evidence>
<dbReference type="InParanoid" id="A2E033"/>
<evidence type="ECO:0000313" key="3">
    <source>
        <dbReference type="Proteomes" id="UP000001542"/>
    </source>
</evidence>
<keyword evidence="3" id="KW-1185">Reference proteome</keyword>
<reference evidence="2" key="2">
    <citation type="journal article" date="2007" name="Science">
        <title>Draft genome sequence of the sexually transmitted pathogen Trichomonas vaginalis.</title>
        <authorList>
            <person name="Carlton J.M."/>
            <person name="Hirt R.P."/>
            <person name="Silva J.C."/>
            <person name="Delcher A.L."/>
            <person name="Schatz M."/>
            <person name="Zhao Q."/>
            <person name="Wortman J.R."/>
            <person name="Bidwell S.L."/>
            <person name="Alsmark U.C.M."/>
            <person name="Besteiro S."/>
            <person name="Sicheritz-Ponten T."/>
            <person name="Noel C.J."/>
            <person name="Dacks J.B."/>
            <person name="Foster P.G."/>
            <person name="Simillion C."/>
            <person name="Van de Peer Y."/>
            <person name="Miranda-Saavedra D."/>
            <person name="Barton G.J."/>
            <person name="Westrop G.D."/>
            <person name="Mueller S."/>
            <person name="Dessi D."/>
            <person name="Fiori P.L."/>
            <person name="Ren Q."/>
            <person name="Paulsen I."/>
            <person name="Zhang H."/>
            <person name="Bastida-Corcuera F.D."/>
            <person name="Simoes-Barbosa A."/>
            <person name="Brown M.T."/>
            <person name="Hayes R.D."/>
            <person name="Mukherjee M."/>
            <person name="Okumura C.Y."/>
            <person name="Schneider R."/>
            <person name="Smith A.J."/>
            <person name="Vanacova S."/>
            <person name="Villalvazo M."/>
            <person name="Haas B.J."/>
            <person name="Pertea M."/>
            <person name="Feldblyum T.V."/>
            <person name="Utterback T.R."/>
            <person name="Shu C.L."/>
            <person name="Osoegawa K."/>
            <person name="de Jong P.J."/>
            <person name="Hrdy I."/>
            <person name="Horvathova L."/>
            <person name="Zubacova Z."/>
            <person name="Dolezal P."/>
            <person name="Malik S.B."/>
            <person name="Logsdon J.M. Jr."/>
            <person name="Henze K."/>
            <person name="Gupta A."/>
            <person name="Wang C.C."/>
            <person name="Dunne R.L."/>
            <person name="Upcroft J.A."/>
            <person name="Upcroft P."/>
            <person name="White O."/>
            <person name="Salzberg S.L."/>
            <person name="Tang P."/>
            <person name="Chiu C.-H."/>
            <person name="Lee Y.-S."/>
            <person name="Embley T.M."/>
            <person name="Coombs G.H."/>
            <person name="Mottram J.C."/>
            <person name="Tachezy J."/>
            <person name="Fraser-Liggett C.M."/>
            <person name="Johnson P.J."/>
        </authorList>
    </citation>
    <scope>NUCLEOTIDE SEQUENCE [LARGE SCALE GENOMIC DNA]</scope>
    <source>
        <strain evidence="2">G3</strain>
    </source>
</reference>
<protein>
    <submittedName>
        <fullName evidence="2">Uncharacterized protein</fullName>
    </submittedName>
</protein>
<organism evidence="2 3">
    <name type="scientific">Trichomonas vaginalis (strain ATCC PRA-98 / G3)</name>
    <dbReference type="NCBI Taxonomy" id="412133"/>
    <lineage>
        <taxon>Eukaryota</taxon>
        <taxon>Metamonada</taxon>
        <taxon>Parabasalia</taxon>
        <taxon>Trichomonadida</taxon>
        <taxon>Trichomonadidae</taxon>
        <taxon>Trichomonas</taxon>
    </lineage>
</organism>
<dbReference type="EMBL" id="DS113277">
    <property type="protein sequence ID" value="EAY13952.1"/>
    <property type="molecule type" value="Genomic_DNA"/>
</dbReference>
<dbReference type="AlphaFoldDB" id="A2E033"/>
<dbReference type="VEuPathDB" id="TrichDB:TVAG_490900"/>
<dbReference type="SMR" id="A2E033"/>
<name>A2E033_TRIV3</name>
<dbReference type="RefSeq" id="XP_001326175.1">
    <property type="nucleotide sequence ID" value="XM_001326140.1"/>
</dbReference>
<keyword evidence="1" id="KW-0175">Coiled coil</keyword>
<proteinExistence type="predicted"/>
<evidence type="ECO:0000313" key="2">
    <source>
        <dbReference type="EMBL" id="EAY13952.1"/>
    </source>
</evidence>
<dbReference type="VEuPathDB" id="TrichDB:TVAGG3_0218820"/>